<dbReference type="EMBL" id="DVJN01000187">
    <property type="protein sequence ID" value="HIS93204.1"/>
    <property type="molecule type" value="Genomic_DNA"/>
</dbReference>
<dbReference type="SUPFAM" id="SSF48452">
    <property type="entry name" value="TPR-like"/>
    <property type="match status" value="1"/>
</dbReference>
<dbReference type="Proteomes" id="UP000824140">
    <property type="component" value="Unassembled WGS sequence"/>
</dbReference>
<dbReference type="AlphaFoldDB" id="A0A9D1G191"/>
<reference evidence="2" key="2">
    <citation type="journal article" date="2021" name="PeerJ">
        <title>Extensive microbial diversity within the chicken gut microbiome revealed by metagenomics and culture.</title>
        <authorList>
            <person name="Gilroy R."/>
            <person name="Ravi A."/>
            <person name="Getino M."/>
            <person name="Pursley I."/>
            <person name="Horton D.L."/>
            <person name="Alikhan N.F."/>
            <person name="Baker D."/>
            <person name="Gharbi K."/>
            <person name="Hall N."/>
            <person name="Watson M."/>
            <person name="Adriaenssens E.M."/>
            <person name="Foster-Nyarko E."/>
            <person name="Jarju S."/>
            <person name="Secka A."/>
            <person name="Antonio M."/>
            <person name="Oren A."/>
            <person name="Chaudhuri R.R."/>
            <person name="La Ragione R."/>
            <person name="Hildebrand F."/>
            <person name="Pallen M.J."/>
        </authorList>
    </citation>
    <scope>NUCLEOTIDE SEQUENCE</scope>
    <source>
        <strain evidence="2">13766</strain>
    </source>
</reference>
<protein>
    <submittedName>
        <fullName evidence="2">DUF5107 domain-containing protein</fullName>
    </submittedName>
</protein>
<evidence type="ECO:0000313" key="3">
    <source>
        <dbReference type="Proteomes" id="UP000824140"/>
    </source>
</evidence>
<comment type="caution">
    <text evidence="2">The sequence shown here is derived from an EMBL/GenBank/DDBJ whole genome shotgun (WGS) entry which is preliminary data.</text>
</comment>
<proteinExistence type="predicted"/>
<dbReference type="Pfam" id="PF17128">
    <property type="entry name" value="DUF5107"/>
    <property type="match status" value="1"/>
</dbReference>
<reference evidence="2" key="1">
    <citation type="submission" date="2020-10" db="EMBL/GenBank/DDBJ databases">
        <authorList>
            <person name="Gilroy R."/>
        </authorList>
    </citation>
    <scope>NUCLEOTIDE SEQUENCE</scope>
    <source>
        <strain evidence="2">13766</strain>
    </source>
</reference>
<sequence>MCTLSIERLVIPSASLGRENPLPDLRASQAAPIPLDAQTIAPEDAQYMGHGRANGILPYTILDNYGREKKPRAWKAAILENGALRATFLPELGGRLWSLVDKKTGRELLFRNPVFQPLNLAPRNAWIAGGAEWNPCGTGHTPFAVSPLYAQAVQAEGGAILRMYQYERARQLVYRVEATLSGGWLYVRVKTGSARDRDAAVYGWSNIAVDGGEGVRVLVPADRALRHGHGGALAGIPYPHSNGRDASRPTQIPQPMAFSFDIPQGRRPWIAALGKDGYGLVETSTPELMGRGLFAWGTGALGRRWQEFPADADSAYLEIQCGPARTQPERLPLAVGAGAEWIEAYGPLQADAATVQGEDWAAANRCVEAALDALISPQMLESMRERFRRAESERGAFVHNADGWAHLEQLLGGFDAHGLRFPASRMGSAEREWKALLTTGALPCPDPLASPRGYQVSGAWMALLQKSIGNGNGHWYAWYHLGVMLAYRNRREEARRAFEASLQQAKSPWALRCLAVLDEMAGDAQAAADRMLEAAALRAQRNLAIEALEALVAAGRYEQAEGLAARLPTGIRRLPRVKALRAAARFRPSPAAKRQKFRIGD</sequence>
<dbReference type="InterPro" id="IPR033396">
    <property type="entry name" value="DUF5107"/>
</dbReference>
<organism evidence="2 3">
    <name type="scientific">Candidatus Alectryocaccomicrobium excrementavium</name>
    <dbReference type="NCBI Taxonomy" id="2840668"/>
    <lineage>
        <taxon>Bacteria</taxon>
        <taxon>Bacillati</taxon>
        <taxon>Bacillota</taxon>
        <taxon>Clostridia</taxon>
        <taxon>Candidatus Alectryocaccomicrobium</taxon>
    </lineage>
</organism>
<name>A0A9D1G191_9FIRM</name>
<accession>A0A9D1G191</accession>
<dbReference type="Gene3D" id="1.25.40.10">
    <property type="entry name" value="Tetratricopeptide repeat domain"/>
    <property type="match status" value="1"/>
</dbReference>
<feature type="domain" description="DUF5107" evidence="1">
    <location>
        <begin position="53"/>
        <end position="328"/>
    </location>
</feature>
<evidence type="ECO:0000259" key="1">
    <source>
        <dbReference type="Pfam" id="PF17128"/>
    </source>
</evidence>
<gene>
    <name evidence="2" type="ORF">IAA84_09340</name>
</gene>
<evidence type="ECO:0000313" key="2">
    <source>
        <dbReference type="EMBL" id="HIS93204.1"/>
    </source>
</evidence>
<dbReference type="InterPro" id="IPR011990">
    <property type="entry name" value="TPR-like_helical_dom_sf"/>
</dbReference>